<dbReference type="GO" id="GO:0005509">
    <property type="term" value="F:calcium ion binding"/>
    <property type="evidence" value="ECO:0007669"/>
    <property type="project" value="InterPro"/>
</dbReference>
<dbReference type="InterPro" id="IPR011992">
    <property type="entry name" value="EF-hand-dom_pair"/>
</dbReference>
<dbReference type="FunFam" id="1.10.238.10:FF:000178">
    <property type="entry name" value="Calmodulin-2 A"/>
    <property type="match status" value="1"/>
</dbReference>
<dbReference type="OrthoDB" id="26525at2759"/>
<reference evidence="3" key="1">
    <citation type="submission" date="2022-03" db="EMBL/GenBank/DDBJ databases">
        <authorList>
            <person name="Martin C."/>
        </authorList>
    </citation>
    <scope>NUCLEOTIDE SEQUENCE</scope>
</reference>
<evidence type="ECO:0000256" key="1">
    <source>
        <dbReference type="ARBA" id="ARBA00022737"/>
    </source>
</evidence>
<evidence type="ECO:0000256" key="2">
    <source>
        <dbReference type="ARBA" id="ARBA00022837"/>
    </source>
</evidence>
<proteinExistence type="predicted"/>
<organism evidence="3 4">
    <name type="scientific">Owenia fusiformis</name>
    <name type="common">Polychaete worm</name>
    <dbReference type="NCBI Taxonomy" id="6347"/>
    <lineage>
        <taxon>Eukaryota</taxon>
        <taxon>Metazoa</taxon>
        <taxon>Spiralia</taxon>
        <taxon>Lophotrochozoa</taxon>
        <taxon>Annelida</taxon>
        <taxon>Polychaeta</taxon>
        <taxon>Sedentaria</taxon>
        <taxon>Canalipalpata</taxon>
        <taxon>Sabellida</taxon>
        <taxon>Oweniida</taxon>
        <taxon>Oweniidae</taxon>
        <taxon>Owenia</taxon>
    </lineage>
</organism>
<gene>
    <name evidence="3" type="ORF">OFUS_LOCUS6522</name>
</gene>
<comment type="caution">
    <text evidence="3">The sequence shown here is derived from an EMBL/GenBank/DDBJ whole genome shotgun (WGS) entry which is preliminary data.</text>
</comment>
<dbReference type="CDD" id="cd00051">
    <property type="entry name" value="EFh"/>
    <property type="match status" value="1"/>
</dbReference>
<accession>A0A8J1XST4</accession>
<dbReference type="SUPFAM" id="SSF47473">
    <property type="entry name" value="EF-hand"/>
    <property type="match status" value="1"/>
</dbReference>
<dbReference type="AlphaFoldDB" id="A0A8J1XST4"/>
<evidence type="ECO:0000313" key="3">
    <source>
        <dbReference type="EMBL" id="CAH1779746.1"/>
    </source>
</evidence>
<sequence length="231" mass="26631">MAEQSQQYKIPMPQLTKEELIRYQTKFKMFDRNKDGHIEARELAAVSKALGHNLSNEQINNIIGEWDLDMNGVLTFDEFVCCMHANKSIFVKGEQKKMKIRKMLISHAVDKAGNVPTNRMIQVLFEQLSFPPERSNRMLSPLDTQQTGHINLHIFSDFYGKVLDNKENLEKTFKGFDKDGSGAISLSSAQQVMKNFGFSNPQSDAMGAMHDRNRNGYFWYEELSQFWPIPQ</sequence>
<keyword evidence="2" id="KW-0106">Calcium</keyword>
<evidence type="ECO:0000313" key="4">
    <source>
        <dbReference type="Proteomes" id="UP000749559"/>
    </source>
</evidence>
<keyword evidence="1" id="KW-0677">Repeat</keyword>
<dbReference type="EMBL" id="CAIIXF020000003">
    <property type="protein sequence ID" value="CAH1779746.1"/>
    <property type="molecule type" value="Genomic_DNA"/>
</dbReference>
<dbReference type="InterPro" id="IPR002048">
    <property type="entry name" value="EF_hand_dom"/>
</dbReference>
<dbReference type="PROSITE" id="PS00018">
    <property type="entry name" value="EF_HAND_1"/>
    <property type="match status" value="2"/>
</dbReference>
<dbReference type="InterPro" id="IPR018247">
    <property type="entry name" value="EF_Hand_1_Ca_BS"/>
</dbReference>
<dbReference type="Proteomes" id="UP000749559">
    <property type="component" value="Unassembled WGS sequence"/>
</dbReference>
<dbReference type="PANTHER" id="PTHR23050">
    <property type="entry name" value="CALCIUM BINDING PROTEIN"/>
    <property type="match status" value="1"/>
</dbReference>
<dbReference type="GO" id="GO:0043226">
    <property type="term" value="C:organelle"/>
    <property type="evidence" value="ECO:0007669"/>
    <property type="project" value="UniProtKB-ARBA"/>
</dbReference>
<name>A0A8J1XST4_OWEFU</name>
<dbReference type="InterPro" id="IPR050145">
    <property type="entry name" value="Centrin_CML-like"/>
</dbReference>
<keyword evidence="4" id="KW-1185">Reference proteome</keyword>
<dbReference type="Pfam" id="PF13202">
    <property type="entry name" value="EF-hand_5"/>
    <property type="match status" value="1"/>
</dbReference>
<protein>
    <submittedName>
        <fullName evidence="3">Uncharacterized protein</fullName>
    </submittedName>
</protein>
<dbReference type="Pfam" id="PF13499">
    <property type="entry name" value="EF-hand_7"/>
    <property type="match status" value="1"/>
</dbReference>
<dbReference type="SMART" id="SM00054">
    <property type="entry name" value="EFh"/>
    <property type="match status" value="3"/>
</dbReference>
<dbReference type="Gene3D" id="1.10.238.10">
    <property type="entry name" value="EF-hand"/>
    <property type="match status" value="2"/>
</dbReference>
<dbReference type="PROSITE" id="PS50222">
    <property type="entry name" value="EF_HAND_2"/>
    <property type="match status" value="3"/>
</dbReference>